<dbReference type="OrthoDB" id="5984598at2759"/>
<keyword evidence="3" id="KW-1185">Reference proteome</keyword>
<comment type="caution">
    <text evidence="2">The sequence shown here is derived from an EMBL/GenBank/DDBJ whole genome shotgun (WGS) entry which is preliminary data.</text>
</comment>
<reference evidence="2" key="1">
    <citation type="submission" date="2023-01" db="EMBL/GenBank/DDBJ databases">
        <title>Genome assembly of the deep-sea coral Lophelia pertusa.</title>
        <authorList>
            <person name="Herrera S."/>
            <person name="Cordes E."/>
        </authorList>
    </citation>
    <scope>NUCLEOTIDE SEQUENCE</scope>
    <source>
        <strain evidence="2">USNM1676648</strain>
        <tissue evidence="2">Polyp</tissue>
    </source>
</reference>
<feature type="compositionally biased region" description="Low complexity" evidence="1">
    <location>
        <begin position="54"/>
        <end position="67"/>
    </location>
</feature>
<evidence type="ECO:0000256" key="1">
    <source>
        <dbReference type="SAM" id="MobiDB-lite"/>
    </source>
</evidence>
<name>A0A9X0DCX9_9CNID</name>
<gene>
    <name evidence="2" type="ORF">OS493_006423</name>
</gene>
<organism evidence="2 3">
    <name type="scientific">Desmophyllum pertusum</name>
    <dbReference type="NCBI Taxonomy" id="174260"/>
    <lineage>
        <taxon>Eukaryota</taxon>
        <taxon>Metazoa</taxon>
        <taxon>Cnidaria</taxon>
        <taxon>Anthozoa</taxon>
        <taxon>Hexacorallia</taxon>
        <taxon>Scleractinia</taxon>
        <taxon>Caryophylliina</taxon>
        <taxon>Caryophylliidae</taxon>
        <taxon>Desmophyllum</taxon>
    </lineage>
</organism>
<proteinExistence type="predicted"/>
<sequence length="215" mass="23729">MELKLNDLQQIRRTLKRTPPPKVPLGASSAQNGAVPSDTGAASVASFKNRFEQKQAPSPKAPPGSSSRQDGESSKETVFSVASTRAKFEQKPVNKTPPPWKQSNGNQSKNGSHRLDENSNASKGEPPRKTLPPFFRIGAAPYKPDKPDHLKFRLKKFQDKIILANGGTTAARISHEEEKFEETEDTYDDVASIRERNQDNQSEEFYECVGYGGNG</sequence>
<feature type="compositionally biased region" description="Polar residues" evidence="1">
    <location>
        <begin position="101"/>
        <end position="110"/>
    </location>
</feature>
<dbReference type="Proteomes" id="UP001163046">
    <property type="component" value="Unassembled WGS sequence"/>
</dbReference>
<dbReference type="AlphaFoldDB" id="A0A9X0DCX9"/>
<evidence type="ECO:0000313" key="3">
    <source>
        <dbReference type="Proteomes" id="UP001163046"/>
    </source>
</evidence>
<protein>
    <submittedName>
        <fullName evidence="2">Uncharacterized protein</fullName>
    </submittedName>
</protein>
<evidence type="ECO:0000313" key="2">
    <source>
        <dbReference type="EMBL" id="KAJ7393449.1"/>
    </source>
</evidence>
<dbReference type="EMBL" id="MU825398">
    <property type="protein sequence ID" value="KAJ7393449.1"/>
    <property type="molecule type" value="Genomic_DNA"/>
</dbReference>
<feature type="region of interest" description="Disordered" evidence="1">
    <location>
        <begin position="1"/>
        <end position="147"/>
    </location>
</feature>
<accession>A0A9X0DCX9</accession>